<evidence type="ECO:0000256" key="3">
    <source>
        <dbReference type="ARBA" id="ARBA00022692"/>
    </source>
</evidence>
<dbReference type="GO" id="GO:0016192">
    <property type="term" value="P:vesicle-mediated transport"/>
    <property type="evidence" value="ECO:0007669"/>
    <property type="project" value="InterPro"/>
</dbReference>
<dbReference type="InParanoid" id="M4BIG9"/>
<dbReference type="STRING" id="559515.M4BIG9"/>
<comment type="subcellular location">
    <subcellularLocation>
        <location evidence="7">Endomembrane system</location>
        <topology evidence="7">Single-pass type IV membrane protein</topology>
    </subcellularLocation>
</comment>
<evidence type="ECO:0000256" key="5">
    <source>
        <dbReference type="ARBA" id="ARBA00022989"/>
    </source>
</evidence>
<evidence type="ECO:0000259" key="11">
    <source>
        <dbReference type="PROSITE" id="PS50892"/>
    </source>
</evidence>
<keyword evidence="3 9" id="KW-0812">Transmembrane</keyword>
<dbReference type="eggNOG" id="KOG0859">
    <property type="taxonomic scope" value="Eukaryota"/>
</dbReference>
<keyword evidence="2" id="KW-0813">Transport</keyword>
<evidence type="ECO:0000259" key="10">
    <source>
        <dbReference type="PROSITE" id="PS50859"/>
    </source>
</evidence>
<evidence type="ECO:0000256" key="6">
    <source>
        <dbReference type="ARBA" id="ARBA00023136"/>
    </source>
</evidence>
<keyword evidence="13" id="KW-1185">Reference proteome</keyword>
<evidence type="ECO:0000256" key="7">
    <source>
        <dbReference type="ARBA" id="ARBA00046280"/>
    </source>
</evidence>
<evidence type="ECO:0000256" key="8">
    <source>
        <dbReference type="PROSITE-ProRule" id="PRU00290"/>
    </source>
</evidence>
<dbReference type="GO" id="GO:0015031">
    <property type="term" value="P:protein transport"/>
    <property type="evidence" value="ECO:0007669"/>
    <property type="project" value="UniProtKB-KW"/>
</dbReference>
<dbReference type="VEuPathDB" id="FungiDB:HpaG806195"/>
<dbReference type="Gene3D" id="3.30.450.50">
    <property type="entry name" value="Longin domain"/>
    <property type="match status" value="1"/>
</dbReference>
<keyword evidence="5 9" id="KW-1133">Transmembrane helix</keyword>
<dbReference type="GO" id="GO:0012505">
    <property type="term" value="C:endomembrane system"/>
    <property type="evidence" value="ECO:0007669"/>
    <property type="project" value="UniProtKB-SubCell"/>
</dbReference>
<dbReference type="Pfam" id="PF00957">
    <property type="entry name" value="Synaptobrevin"/>
    <property type="match status" value="1"/>
</dbReference>
<evidence type="ECO:0000313" key="12">
    <source>
        <dbReference type="EnsemblProtists" id="HpaP806195"/>
    </source>
</evidence>
<dbReference type="GO" id="GO:0016020">
    <property type="term" value="C:membrane"/>
    <property type="evidence" value="ECO:0007669"/>
    <property type="project" value="InterPro"/>
</dbReference>
<dbReference type="CDD" id="cd15843">
    <property type="entry name" value="R-SNARE"/>
    <property type="match status" value="1"/>
</dbReference>
<organism evidence="12 13">
    <name type="scientific">Hyaloperonospora arabidopsidis (strain Emoy2)</name>
    <name type="common">Downy mildew agent</name>
    <name type="synonym">Peronospora arabidopsidis</name>
    <dbReference type="NCBI Taxonomy" id="559515"/>
    <lineage>
        <taxon>Eukaryota</taxon>
        <taxon>Sar</taxon>
        <taxon>Stramenopiles</taxon>
        <taxon>Oomycota</taxon>
        <taxon>Peronosporomycetes</taxon>
        <taxon>Peronosporales</taxon>
        <taxon>Peronosporaceae</taxon>
        <taxon>Hyaloperonospora</taxon>
    </lineage>
</organism>
<comment type="similarity">
    <text evidence="1">Belongs to the synaptobrevin family.</text>
</comment>
<keyword evidence="6 9" id="KW-0472">Membrane</keyword>
<feature type="domain" description="V-SNARE coiled-coil homology" evidence="11">
    <location>
        <begin position="282"/>
        <end position="342"/>
    </location>
</feature>
<feature type="transmembrane region" description="Helical" evidence="9">
    <location>
        <begin position="346"/>
        <end position="368"/>
    </location>
</feature>
<dbReference type="PANTHER" id="PTHR21136">
    <property type="entry name" value="SNARE PROTEINS"/>
    <property type="match status" value="1"/>
</dbReference>
<reference evidence="12" key="2">
    <citation type="submission" date="2015-06" db="UniProtKB">
        <authorList>
            <consortium name="EnsemblProtists"/>
        </authorList>
    </citation>
    <scope>IDENTIFICATION</scope>
    <source>
        <strain evidence="12">Emoy2</strain>
    </source>
</reference>
<dbReference type="InterPro" id="IPR051097">
    <property type="entry name" value="Synaptobrevin-like_transport"/>
</dbReference>
<dbReference type="PROSITE" id="PS50892">
    <property type="entry name" value="V_SNARE"/>
    <property type="match status" value="1"/>
</dbReference>
<proteinExistence type="inferred from homology"/>
<dbReference type="InterPro" id="IPR011012">
    <property type="entry name" value="Longin-like_dom_sf"/>
</dbReference>
<dbReference type="PROSITE" id="PS50859">
    <property type="entry name" value="LONGIN"/>
    <property type="match status" value="1"/>
</dbReference>
<keyword evidence="8" id="KW-0175">Coiled coil</keyword>
<dbReference type="AlphaFoldDB" id="M4BIG9"/>
<accession>M4BIG9</accession>
<dbReference type="PANTHER" id="PTHR21136:SF168">
    <property type="entry name" value="VESICLE-ASSOCIATED MEMBRANE PROTEIN 9"/>
    <property type="match status" value="1"/>
</dbReference>
<dbReference type="GO" id="GO:0005737">
    <property type="term" value="C:cytoplasm"/>
    <property type="evidence" value="ECO:0007669"/>
    <property type="project" value="UniProtKB-ARBA"/>
</dbReference>
<dbReference type="Proteomes" id="UP000011713">
    <property type="component" value="Unassembled WGS sequence"/>
</dbReference>
<dbReference type="HOGENOM" id="CLU_704861_0_0_1"/>
<dbReference type="InterPro" id="IPR001388">
    <property type="entry name" value="Synaptobrevin-like"/>
</dbReference>
<dbReference type="Gene3D" id="1.20.5.110">
    <property type="match status" value="1"/>
</dbReference>
<evidence type="ECO:0000256" key="1">
    <source>
        <dbReference type="ARBA" id="ARBA00008025"/>
    </source>
</evidence>
<reference evidence="13" key="1">
    <citation type="journal article" date="2010" name="Science">
        <title>Signatures of adaptation to obligate biotrophy in the Hyaloperonospora arabidopsidis genome.</title>
        <authorList>
            <person name="Baxter L."/>
            <person name="Tripathy S."/>
            <person name="Ishaque N."/>
            <person name="Boot N."/>
            <person name="Cabral A."/>
            <person name="Kemen E."/>
            <person name="Thines M."/>
            <person name="Ah-Fong A."/>
            <person name="Anderson R."/>
            <person name="Badejoko W."/>
            <person name="Bittner-Eddy P."/>
            <person name="Boore J.L."/>
            <person name="Chibucos M.C."/>
            <person name="Coates M."/>
            <person name="Dehal P."/>
            <person name="Delehaunty K."/>
            <person name="Dong S."/>
            <person name="Downton P."/>
            <person name="Dumas B."/>
            <person name="Fabro G."/>
            <person name="Fronick C."/>
            <person name="Fuerstenberg S.I."/>
            <person name="Fulton L."/>
            <person name="Gaulin E."/>
            <person name="Govers F."/>
            <person name="Hughes L."/>
            <person name="Humphray S."/>
            <person name="Jiang R.H."/>
            <person name="Judelson H."/>
            <person name="Kamoun S."/>
            <person name="Kyung K."/>
            <person name="Meijer H."/>
            <person name="Minx P."/>
            <person name="Morris P."/>
            <person name="Nelson J."/>
            <person name="Phuntumart V."/>
            <person name="Qutob D."/>
            <person name="Rehmany A."/>
            <person name="Rougon-Cardoso A."/>
            <person name="Ryden P."/>
            <person name="Torto-Alalibo T."/>
            <person name="Studholme D."/>
            <person name="Wang Y."/>
            <person name="Win J."/>
            <person name="Wood J."/>
            <person name="Clifton S.W."/>
            <person name="Rogers J."/>
            <person name="Van den Ackerveken G."/>
            <person name="Jones J.D."/>
            <person name="McDowell J.M."/>
            <person name="Beynon J."/>
            <person name="Tyler B.M."/>
        </authorList>
    </citation>
    <scope>NUCLEOTIDE SEQUENCE [LARGE SCALE GENOMIC DNA]</scope>
    <source>
        <strain evidence="13">Emoy2</strain>
    </source>
</reference>
<dbReference type="SUPFAM" id="SSF64356">
    <property type="entry name" value="SNARE-like"/>
    <property type="match status" value="1"/>
</dbReference>
<dbReference type="InterPro" id="IPR042855">
    <property type="entry name" value="V_SNARE_CC"/>
</dbReference>
<keyword evidence="4" id="KW-0653">Protein transport</keyword>
<evidence type="ECO:0000256" key="2">
    <source>
        <dbReference type="ARBA" id="ARBA00022448"/>
    </source>
</evidence>
<dbReference type="EnsemblProtists" id="HpaT806195">
    <property type="protein sequence ID" value="HpaP806195"/>
    <property type="gene ID" value="HpaG806195"/>
</dbReference>
<name>M4BIG9_HYAAE</name>
<evidence type="ECO:0000313" key="13">
    <source>
        <dbReference type="Proteomes" id="UP000011713"/>
    </source>
</evidence>
<evidence type="ECO:0000256" key="9">
    <source>
        <dbReference type="SAM" id="Phobius"/>
    </source>
</evidence>
<dbReference type="SMART" id="SM01270">
    <property type="entry name" value="Longin"/>
    <property type="match status" value="1"/>
</dbReference>
<dbReference type="EMBL" id="JH598294">
    <property type="status" value="NOT_ANNOTATED_CDS"/>
    <property type="molecule type" value="Genomic_DNA"/>
</dbReference>
<dbReference type="CDD" id="cd14824">
    <property type="entry name" value="Longin"/>
    <property type="match status" value="1"/>
</dbReference>
<sequence length="392" mass="43945">MKQLLKYFTKSLEAAARSTELMTVWKKEKGLLPSDSITIEEVAVMAALSAETVTSQFLFPLRTRSCLCNHEKGPKKACTHPSTPQTAFVFRIHHQPGQHYRDCSSFGVPVKLPNTCKKLLSSTCASAMASPAIRLTSDNIKFLAIARVRDKVIVACYLHSSDSILSRGRKADLTLFRDMLSKVIRAPMWKSQVIPNGRNSLECDSNKFYFTMTNDELVFAAITCKEYPVRLAFQMITAVQRVVVPTFGSKALTCAENELDEDCTQPFAAIATTYNDLIKQDKLSEVLSQVHDVQTIMCDSIHMALSNTEKLEVVEQKTNDLTEQAKVFCNSSRKLHYHVWWKHVKLVLVLLVIALLILLLILTTLGVFTNRSSAENTPTLNATTFRPNHPDT</sequence>
<dbReference type="PRINTS" id="PR00219">
    <property type="entry name" value="SYNAPTOBREVN"/>
</dbReference>
<evidence type="ECO:0008006" key="14">
    <source>
        <dbReference type="Google" id="ProtNLM"/>
    </source>
</evidence>
<dbReference type="InterPro" id="IPR010908">
    <property type="entry name" value="Longin_dom"/>
</dbReference>
<evidence type="ECO:0000256" key="4">
    <source>
        <dbReference type="ARBA" id="ARBA00022927"/>
    </source>
</evidence>
<protein>
    <recommendedName>
        <fullName evidence="14">V-SNARE coiled-coil homology domain-containing protein</fullName>
    </recommendedName>
</protein>
<dbReference type="SUPFAM" id="SSF58038">
    <property type="entry name" value="SNARE fusion complex"/>
    <property type="match status" value="1"/>
</dbReference>
<feature type="domain" description="Longin" evidence="10">
    <location>
        <begin position="144"/>
        <end position="248"/>
    </location>
</feature>